<reference evidence="2" key="1">
    <citation type="submission" date="2021-02" db="EMBL/GenBank/DDBJ databases">
        <authorList>
            <person name="Nowell W R."/>
        </authorList>
    </citation>
    <scope>NUCLEOTIDE SEQUENCE</scope>
</reference>
<evidence type="ECO:0000256" key="1">
    <source>
        <dbReference type="SAM" id="MobiDB-lite"/>
    </source>
</evidence>
<feature type="region of interest" description="Disordered" evidence="1">
    <location>
        <begin position="602"/>
        <end position="622"/>
    </location>
</feature>
<protein>
    <submittedName>
        <fullName evidence="2">Uncharacterized protein</fullName>
    </submittedName>
</protein>
<evidence type="ECO:0000313" key="2">
    <source>
        <dbReference type="EMBL" id="CAF2175776.1"/>
    </source>
</evidence>
<dbReference type="Proteomes" id="UP000663887">
    <property type="component" value="Unassembled WGS sequence"/>
</dbReference>
<dbReference type="EMBL" id="CAJNRG010015626">
    <property type="protein sequence ID" value="CAF2175776.1"/>
    <property type="molecule type" value="Genomic_DNA"/>
</dbReference>
<evidence type="ECO:0000313" key="3">
    <source>
        <dbReference type="Proteomes" id="UP000663887"/>
    </source>
</evidence>
<name>A0A816YZ84_9BILA</name>
<gene>
    <name evidence="2" type="ORF">XDN619_LOCUS31460</name>
</gene>
<sequence length="662" mass="76544">MLDIDLWNVFGFDSRTNNVCEGYHNRLNSRICRNHPDVWDLINFMKGEEKRVERIKLQWPSGAPKPKNIRTIALQSRINTLYDRYKNYRIAASDLLNTFGKGNITNLIRNVLHSICVANDQSMNLRLDEFTRAGLMNCLDKSTKIFMADEADVAFVDAGLFSSFPKHSAENNCRCYGYRQDVSISSLIGKSVQHAHRLAAFRQIIEYGLDLCVEYADRFERFPSSGKIDHDFAERIEEIFQESFHKQTRVDKQLRQFFISDQVVVRAIDLVSGLVQQMKILLDGTNAPIWAASQARSLIVLSINDDRSFDTEKHEKKEKKKILVSHYVSTEKLQRIAMETVLYPSLCFTATQLHMNSLLHNAASSKIRCILEHLMKCDLLECVNKGVKTSRRFTNVCIQRLPICDHDEQMNTDYRSIFDEKLKEFKYSHSTFTLDEYFKKSMINIHVTGAVTDELIKFFSLPEYMMVELRPLYNLEETKNLKSTSAIQSHVNIQSNLVDNNVVLYNGNYQCNHHTTTDCSTLMTLHDDNDVSYIVTFDVVQNVDMHEDTAINHNIYANIMHNDRNDNLGNNTVVDNSICVDNTNVIYSQVIDDLMDNESNIKNKKRKHIGQQDPTKKSNIDADMTFSFPPAWRLRSKTRSNHHDEHSIMSITNTINREKKKK</sequence>
<dbReference type="AlphaFoldDB" id="A0A816YZ84"/>
<accession>A0A816YZ84</accession>
<organism evidence="2 3">
    <name type="scientific">Rotaria magnacalcarata</name>
    <dbReference type="NCBI Taxonomy" id="392030"/>
    <lineage>
        <taxon>Eukaryota</taxon>
        <taxon>Metazoa</taxon>
        <taxon>Spiralia</taxon>
        <taxon>Gnathifera</taxon>
        <taxon>Rotifera</taxon>
        <taxon>Eurotatoria</taxon>
        <taxon>Bdelloidea</taxon>
        <taxon>Philodinida</taxon>
        <taxon>Philodinidae</taxon>
        <taxon>Rotaria</taxon>
    </lineage>
</organism>
<comment type="caution">
    <text evidence="2">The sequence shown here is derived from an EMBL/GenBank/DDBJ whole genome shotgun (WGS) entry which is preliminary data.</text>
</comment>
<proteinExistence type="predicted"/>